<dbReference type="AlphaFoldDB" id="A0A369LDE1"/>
<gene>
    <name evidence="9" type="ORF">C1881_07485</name>
    <name evidence="10" type="ORF">DMP05_08925</name>
</gene>
<dbReference type="InterPro" id="IPR029072">
    <property type="entry name" value="YebC-like"/>
</dbReference>
<evidence type="ECO:0000313" key="12">
    <source>
        <dbReference type="Proteomes" id="UP000271472"/>
    </source>
</evidence>
<dbReference type="InterPro" id="IPR048300">
    <property type="entry name" value="TACO1_YebC-like_2nd/3rd_dom"/>
</dbReference>
<dbReference type="NCBIfam" id="TIGR01033">
    <property type="entry name" value="YebC/PmpR family DNA-binding transcriptional regulator"/>
    <property type="match status" value="1"/>
</dbReference>
<reference evidence="12" key="2">
    <citation type="submission" date="2018-05" db="EMBL/GenBank/DDBJ databases">
        <title>Genome Sequencing of selected type strains of the family Eggerthellaceae.</title>
        <authorList>
            <person name="Danylec N."/>
            <person name="Stoll D.A."/>
            <person name="Doetsch A."/>
            <person name="Huch M."/>
        </authorList>
    </citation>
    <scope>NUCLEOTIDE SEQUENCE [LARGE SCALE GENOMIC DNA]</scope>
    <source>
        <strain evidence="12">DSM 22006</strain>
    </source>
</reference>
<dbReference type="InterPro" id="IPR026564">
    <property type="entry name" value="Transcrip_reg_TACO1-like_dom3"/>
</dbReference>
<keyword evidence="2 5" id="KW-0805">Transcription regulation</keyword>
<evidence type="ECO:0000313" key="9">
    <source>
        <dbReference type="EMBL" id="RDB57194.1"/>
    </source>
</evidence>
<dbReference type="PANTHER" id="PTHR12532:SF0">
    <property type="entry name" value="TRANSLATIONAL ACTIVATOR OF CYTOCHROME C OXIDASE 1"/>
    <property type="match status" value="1"/>
</dbReference>
<reference evidence="10" key="3">
    <citation type="journal article" date="2019" name="Microbiol. Resour. Announc.">
        <title>Draft Genome Sequences of Type Strains of Gordonibacter faecihominis, Paraeggerthella hongkongensis, Parvibacter caecicola,Slackia equolifaciens, Slackia faecicanis, and Slackia isoflavoniconvertens.</title>
        <authorList>
            <person name="Danylec N."/>
            <person name="Stoll D.A."/>
            <person name="Dotsch A."/>
            <person name="Huch M."/>
        </authorList>
    </citation>
    <scope>NUCLEOTIDE SEQUENCE</scope>
    <source>
        <strain evidence="10">DSM 22006</strain>
    </source>
</reference>
<dbReference type="HAMAP" id="MF_00693">
    <property type="entry name" value="Transcrip_reg_TACO1"/>
    <property type="match status" value="1"/>
</dbReference>
<feature type="domain" description="TACO1/YebC-like second and third" evidence="7">
    <location>
        <begin position="84"/>
        <end position="251"/>
    </location>
</feature>
<dbReference type="OrthoDB" id="9781053at2"/>
<accession>A0A369LDE1</accession>
<dbReference type="FunFam" id="1.10.10.200:FF:000002">
    <property type="entry name" value="Probable transcriptional regulatory protein CLM62_37755"/>
    <property type="match status" value="1"/>
</dbReference>
<comment type="subcellular location">
    <subcellularLocation>
        <location evidence="5">Cytoplasm</location>
    </subcellularLocation>
</comment>
<dbReference type="Pfam" id="PF20772">
    <property type="entry name" value="TACO1_YebC_N"/>
    <property type="match status" value="1"/>
</dbReference>
<evidence type="ECO:0000259" key="8">
    <source>
        <dbReference type="Pfam" id="PF20772"/>
    </source>
</evidence>
<evidence type="ECO:0000259" key="7">
    <source>
        <dbReference type="Pfam" id="PF01709"/>
    </source>
</evidence>
<dbReference type="InterPro" id="IPR017856">
    <property type="entry name" value="Integrase-like_N"/>
</dbReference>
<dbReference type="GeneID" id="98663402"/>
<evidence type="ECO:0000256" key="1">
    <source>
        <dbReference type="ARBA" id="ARBA00008724"/>
    </source>
</evidence>
<organism evidence="9 11">
    <name type="scientific">Slackia isoflavoniconvertens</name>
    <dbReference type="NCBI Taxonomy" id="572010"/>
    <lineage>
        <taxon>Bacteria</taxon>
        <taxon>Bacillati</taxon>
        <taxon>Actinomycetota</taxon>
        <taxon>Coriobacteriia</taxon>
        <taxon>Eggerthellales</taxon>
        <taxon>Eggerthellaceae</taxon>
        <taxon>Slackia</taxon>
    </lineage>
</organism>
<comment type="caution">
    <text evidence="9">The sequence shown here is derived from an EMBL/GenBank/DDBJ whole genome shotgun (WGS) entry which is preliminary data.</text>
</comment>
<dbReference type="PANTHER" id="PTHR12532">
    <property type="entry name" value="TRANSLATIONAL ACTIVATOR OF CYTOCHROME C OXIDASE 1"/>
    <property type="match status" value="1"/>
</dbReference>
<name>A0A369LDE1_9ACTN</name>
<evidence type="ECO:0000256" key="5">
    <source>
        <dbReference type="HAMAP-Rule" id="MF_00693"/>
    </source>
</evidence>
<proteinExistence type="inferred from homology"/>
<dbReference type="RefSeq" id="WP_114615911.1">
    <property type="nucleotide sequence ID" value="NZ_DAWAQT010000019.1"/>
</dbReference>
<evidence type="ECO:0000313" key="11">
    <source>
        <dbReference type="Proteomes" id="UP000253975"/>
    </source>
</evidence>
<protein>
    <recommendedName>
        <fullName evidence="5">Probable transcriptional regulatory protein C1881_07485</fullName>
    </recommendedName>
</protein>
<dbReference type="Gene3D" id="1.10.10.200">
    <property type="match status" value="1"/>
</dbReference>
<dbReference type="EMBL" id="PPTO01000012">
    <property type="protein sequence ID" value="RDB57194.1"/>
    <property type="molecule type" value="Genomic_DNA"/>
</dbReference>
<feature type="domain" description="TACO1/YebC-like N-terminal" evidence="8">
    <location>
        <begin position="5"/>
        <end position="76"/>
    </location>
</feature>
<dbReference type="InterPro" id="IPR049083">
    <property type="entry name" value="TACO1_YebC_N"/>
</dbReference>
<dbReference type="NCBIfam" id="NF001030">
    <property type="entry name" value="PRK00110.1"/>
    <property type="match status" value="1"/>
</dbReference>
<keyword evidence="5" id="KW-0963">Cytoplasm</keyword>
<evidence type="ECO:0000256" key="6">
    <source>
        <dbReference type="SAM" id="MobiDB-lite"/>
    </source>
</evidence>
<keyword evidence="12" id="KW-1185">Reference proteome</keyword>
<evidence type="ECO:0000256" key="4">
    <source>
        <dbReference type="ARBA" id="ARBA00023163"/>
    </source>
</evidence>
<reference evidence="9 11" key="1">
    <citation type="journal article" date="2018" name="Elife">
        <title>Discovery and characterization of a prevalent human gut bacterial enzyme sufficient for the inactivation of a family of plant toxins.</title>
        <authorList>
            <person name="Koppel N."/>
            <person name="Bisanz J.E."/>
            <person name="Pandelia M.E."/>
            <person name="Turnbaugh P.J."/>
            <person name="Balskus E.P."/>
        </authorList>
    </citation>
    <scope>NUCLEOTIDE SEQUENCE [LARGE SCALE GENOMIC DNA]</scope>
    <source>
        <strain evidence="9 11">OB21 GAM31</strain>
    </source>
</reference>
<evidence type="ECO:0000256" key="3">
    <source>
        <dbReference type="ARBA" id="ARBA00023125"/>
    </source>
</evidence>
<evidence type="ECO:0000313" key="10">
    <source>
        <dbReference type="EMBL" id="RNM33089.1"/>
    </source>
</evidence>
<dbReference type="Proteomes" id="UP000253975">
    <property type="component" value="Unassembled WGS sequence"/>
</dbReference>
<dbReference type="GO" id="GO:0003677">
    <property type="term" value="F:DNA binding"/>
    <property type="evidence" value="ECO:0007669"/>
    <property type="project" value="UniProtKB-UniRule"/>
</dbReference>
<dbReference type="Proteomes" id="UP000271472">
    <property type="component" value="Unassembled WGS sequence"/>
</dbReference>
<dbReference type="SUPFAM" id="SSF75625">
    <property type="entry name" value="YebC-like"/>
    <property type="match status" value="1"/>
</dbReference>
<feature type="region of interest" description="Disordered" evidence="6">
    <location>
        <begin position="1"/>
        <end position="21"/>
    </location>
</feature>
<keyword evidence="3 5" id="KW-0238">DNA-binding</keyword>
<dbReference type="InterPro" id="IPR002876">
    <property type="entry name" value="Transcrip_reg_TACO1-like"/>
</dbReference>
<keyword evidence="4 5" id="KW-0804">Transcription</keyword>
<dbReference type="GO" id="GO:0005829">
    <property type="term" value="C:cytosol"/>
    <property type="evidence" value="ECO:0007669"/>
    <property type="project" value="TreeGrafter"/>
</dbReference>
<comment type="similarity">
    <text evidence="1 5">Belongs to the TACO1 family.</text>
</comment>
<dbReference type="Gene3D" id="3.30.70.980">
    <property type="match status" value="2"/>
</dbReference>
<sequence>MSGHSKWATTKHRKAAQDAKRSALFSKLSRNITVAAKEGGDPNPDNNASLAAAIEKAKGYSLPKDKIKTAIDKAFGTGKDAANYETLTYEGYGPAGVAIYCEALTDNRNRTAADVGAAFRHANGSLGTPGCVGFQFERKGQIMVEKIIPSTEKKVADKQNAVDEDEFMLAVAEAGGSDYEDAGDEWIVYTAPNDLMAVKNALEAQDIEVKGAELTMIPTTPTEVDPKDAAKVMRLVDKLEELEDLQNVYHSMDMTDEVIAALEQED</sequence>
<dbReference type="EMBL" id="QIBZ01000020">
    <property type="protein sequence ID" value="RNM33089.1"/>
    <property type="molecule type" value="Genomic_DNA"/>
</dbReference>
<evidence type="ECO:0000256" key="2">
    <source>
        <dbReference type="ARBA" id="ARBA00023015"/>
    </source>
</evidence>
<dbReference type="Pfam" id="PF01709">
    <property type="entry name" value="Transcrip_reg"/>
    <property type="match status" value="1"/>
</dbReference>
<dbReference type="GO" id="GO:0006355">
    <property type="term" value="P:regulation of DNA-templated transcription"/>
    <property type="evidence" value="ECO:0007669"/>
    <property type="project" value="UniProtKB-UniRule"/>
</dbReference>
<dbReference type="NCBIfam" id="NF009044">
    <property type="entry name" value="PRK12378.1"/>
    <property type="match status" value="1"/>
</dbReference>